<accession>A0A2A2DD89</accession>
<dbReference type="Proteomes" id="UP000218944">
    <property type="component" value="Unassembled WGS sequence"/>
</dbReference>
<name>A0A2A2DD89_9ACTN</name>
<reference evidence="2 3" key="1">
    <citation type="submission" date="2017-08" db="EMBL/GenBank/DDBJ databases">
        <title>Genome sequence of Streptomyces albireticuli NRRL B-1670.</title>
        <authorList>
            <person name="Graham D.E."/>
            <person name="Mahan K.M."/>
            <person name="Klingeman D.M."/>
            <person name="Hettich R.L."/>
            <person name="Parry R.J."/>
            <person name="Spain J.C."/>
        </authorList>
    </citation>
    <scope>NUCLEOTIDE SEQUENCE [LARGE SCALE GENOMIC DNA]</scope>
    <source>
        <strain evidence="2 3">NRRL B-1670</strain>
    </source>
</reference>
<sequence length="422" mass="45191">MREHFDPNDRAYAPADSLQGLLQRGRGAGALRALDEPGTAAGLVRDAVRRDWRWDSVDDRHLYLARLVHALSLPLDPLLGLLAGDEDECERATRVLELLALAGSAEARAALRAYVRDGEHWADVLESVADAWPVEWWDDLAEVARARSAGEEPPAGDSEPWARWGTGARPASPRRTGPHTVEVGPGGRRLLSVLADAGAADGAKAHALHTLAGRPPEPGLLPLVPGLGTADGERPLPWLGRAVERLGALAVPAARAWAVDGREWLSWTGLLVLARHGEARDLPTLIGELAVHEATRRWSGPGPLASGLARFGPAAAEAAPVLHRLWLRTPHSYERPALLGALAAVAPAGPGSARTESLWDCYTESLWDCEAEARLLGIASAPDLPRVHRRLAELRGDPMEEREVRAAAGARLAAGRHGSGRR</sequence>
<keyword evidence="3" id="KW-1185">Reference proteome</keyword>
<protein>
    <recommendedName>
        <fullName evidence="4">HEAT repeat domain-containing protein</fullName>
    </recommendedName>
</protein>
<organism evidence="2 3">
    <name type="scientific">Streptomyces albireticuli</name>
    <dbReference type="NCBI Taxonomy" id="1940"/>
    <lineage>
        <taxon>Bacteria</taxon>
        <taxon>Bacillati</taxon>
        <taxon>Actinomycetota</taxon>
        <taxon>Actinomycetes</taxon>
        <taxon>Kitasatosporales</taxon>
        <taxon>Streptomycetaceae</taxon>
        <taxon>Streptomyces</taxon>
    </lineage>
</organism>
<evidence type="ECO:0000313" key="3">
    <source>
        <dbReference type="Proteomes" id="UP000218944"/>
    </source>
</evidence>
<dbReference type="AlphaFoldDB" id="A0A2A2DD89"/>
<gene>
    <name evidence="2" type="ORF">CK936_07900</name>
</gene>
<evidence type="ECO:0008006" key="4">
    <source>
        <dbReference type="Google" id="ProtNLM"/>
    </source>
</evidence>
<evidence type="ECO:0000256" key="1">
    <source>
        <dbReference type="SAM" id="MobiDB-lite"/>
    </source>
</evidence>
<dbReference type="RefSeq" id="WP_095579728.1">
    <property type="nucleotide sequence ID" value="NZ_JAJQQQ010000011.1"/>
</dbReference>
<proteinExistence type="predicted"/>
<feature type="compositionally biased region" description="Low complexity" evidence="1">
    <location>
        <begin position="406"/>
        <end position="416"/>
    </location>
</feature>
<feature type="region of interest" description="Disordered" evidence="1">
    <location>
        <begin position="147"/>
        <end position="183"/>
    </location>
</feature>
<evidence type="ECO:0000313" key="2">
    <source>
        <dbReference type="EMBL" id="PAU49369.1"/>
    </source>
</evidence>
<comment type="caution">
    <text evidence="2">The sequence shown here is derived from an EMBL/GenBank/DDBJ whole genome shotgun (WGS) entry which is preliminary data.</text>
</comment>
<feature type="region of interest" description="Disordered" evidence="1">
    <location>
        <begin position="402"/>
        <end position="422"/>
    </location>
</feature>
<dbReference type="EMBL" id="NSJV01000154">
    <property type="protein sequence ID" value="PAU49369.1"/>
    <property type="molecule type" value="Genomic_DNA"/>
</dbReference>